<evidence type="ECO:0000313" key="2">
    <source>
        <dbReference type="EMBL" id="CAD6211342.1"/>
    </source>
</evidence>
<feature type="region of interest" description="Disordered" evidence="1">
    <location>
        <begin position="1"/>
        <end position="49"/>
    </location>
</feature>
<feature type="region of interest" description="Disordered" evidence="1">
    <location>
        <begin position="129"/>
        <end position="150"/>
    </location>
</feature>
<evidence type="ECO:0000313" key="3">
    <source>
        <dbReference type="Proteomes" id="UP000604825"/>
    </source>
</evidence>
<feature type="compositionally biased region" description="Polar residues" evidence="1">
    <location>
        <begin position="192"/>
        <end position="204"/>
    </location>
</feature>
<dbReference type="EMBL" id="CAJGYO010000002">
    <property type="protein sequence ID" value="CAD6211342.1"/>
    <property type="molecule type" value="Genomic_DNA"/>
</dbReference>
<feature type="compositionally biased region" description="Low complexity" evidence="1">
    <location>
        <begin position="138"/>
        <end position="147"/>
    </location>
</feature>
<proteinExistence type="predicted"/>
<keyword evidence="3" id="KW-1185">Reference proteome</keyword>
<name>A0A811MWJ5_9POAL</name>
<dbReference type="Proteomes" id="UP000604825">
    <property type="component" value="Unassembled WGS sequence"/>
</dbReference>
<reference evidence="2" key="1">
    <citation type="submission" date="2020-10" db="EMBL/GenBank/DDBJ databases">
        <authorList>
            <person name="Han B."/>
            <person name="Lu T."/>
            <person name="Zhao Q."/>
            <person name="Huang X."/>
            <person name="Zhao Y."/>
        </authorList>
    </citation>
    <scope>NUCLEOTIDE SEQUENCE</scope>
</reference>
<feature type="region of interest" description="Disordered" evidence="1">
    <location>
        <begin position="174"/>
        <end position="204"/>
    </location>
</feature>
<feature type="compositionally biased region" description="Basic and acidic residues" evidence="1">
    <location>
        <begin position="1"/>
        <end position="22"/>
    </location>
</feature>
<sequence length="204" mass="22759">MENPRPRRPEAARRGGWSERSHAHPRGAAGHAGVHHEPHVLPGRRRRGDHGLVNPHVQLRHPAHGELHHALVHPDSRVTACLPSSPQLSRQLLLLTPQLSQESNKPMALVRQRHQLPHLTLPLDHFALRLPPQPQPTAAPSTSTSTSDARLSGYERLSVLRHGNGGTVYKARHRRSALCTPQRRARPRYSCSPRTRLTSCASTR</sequence>
<comment type="caution">
    <text evidence="2">The sequence shown here is derived from an EMBL/GenBank/DDBJ whole genome shotgun (WGS) entry which is preliminary data.</text>
</comment>
<dbReference type="AlphaFoldDB" id="A0A811MWJ5"/>
<accession>A0A811MWJ5</accession>
<organism evidence="2 3">
    <name type="scientific">Miscanthus lutarioriparius</name>
    <dbReference type="NCBI Taxonomy" id="422564"/>
    <lineage>
        <taxon>Eukaryota</taxon>
        <taxon>Viridiplantae</taxon>
        <taxon>Streptophyta</taxon>
        <taxon>Embryophyta</taxon>
        <taxon>Tracheophyta</taxon>
        <taxon>Spermatophyta</taxon>
        <taxon>Magnoliopsida</taxon>
        <taxon>Liliopsida</taxon>
        <taxon>Poales</taxon>
        <taxon>Poaceae</taxon>
        <taxon>PACMAD clade</taxon>
        <taxon>Panicoideae</taxon>
        <taxon>Andropogonodae</taxon>
        <taxon>Andropogoneae</taxon>
        <taxon>Saccharinae</taxon>
        <taxon>Miscanthus</taxon>
    </lineage>
</organism>
<evidence type="ECO:0000256" key="1">
    <source>
        <dbReference type="SAM" id="MobiDB-lite"/>
    </source>
</evidence>
<gene>
    <name evidence="2" type="ORF">NCGR_LOCUS7321</name>
</gene>
<protein>
    <submittedName>
        <fullName evidence="2">Uncharacterized protein</fullName>
    </submittedName>
</protein>